<name>A0A1I1HKN3_9LACO</name>
<sequence length="74" mass="8289">MTNSMFCNGVINWFFLIGATGGFIYLVVLSLDKKPLFGDNDVRRDLENDASKDGKRFFKAQKKALKAATKRAKA</sequence>
<dbReference type="RefSeq" id="WP_091503301.1">
    <property type="nucleotide sequence ID" value="NZ_FOLI01000012.1"/>
</dbReference>
<dbReference type="EMBL" id="FOLI01000012">
    <property type="protein sequence ID" value="SFC24411.1"/>
    <property type="molecule type" value="Genomic_DNA"/>
</dbReference>
<keyword evidence="3" id="KW-1185">Reference proteome</keyword>
<keyword evidence="1" id="KW-1133">Transmembrane helix</keyword>
<gene>
    <name evidence="2" type="ORF">SAMN05660453_0038</name>
</gene>
<evidence type="ECO:0000313" key="3">
    <source>
        <dbReference type="Proteomes" id="UP000199376"/>
    </source>
</evidence>
<evidence type="ECO:0000256" key="1">
    <source>
        <dbReference type="SAM" id="Phobius"/>
    </source>
</evidence>
<dbReference type="OrthoDB" id="9892756at2"/>
<evidence type="ECO:0000313" key="2">
    <source>
        <dbReference type="EMBL" id="SFC24411.1"/>
    </source>
</evidence>
<reference evidence="2 3" key="1">
    <citation type="submission" date="2016-10" db="EMBL/GenBank/DDBJ databases">
        <authorList>
            <person name="de Groot N.N."/>
        </authorList>
    </citation>
    <scope>NUCLEOTIDE SEQUENCE [LARGE SCALE GENOMIC DNA]</scope>
    <source>
        <strain evidence="2 3">DSM 19113</strain>
    </source>
</reference>
<keyword evidence="1" id="KW-0472">Membrane</keyword>
<feature type="transmembrane region" description="Helical" evidence="1">
    <location>
        <begin position="12"/>
        <end position="31"/>
    </location>
</feature>
<organism evidence="2 3">
    <name type="scientific">Fructobacillus durionis</name>
    <dbReference type="NCBI Taxonomy" id="283737"/>
    <lineage>
        <taxon>Bacteria</taxon>
        <taxon>Bacillati</taxon>
        <taxon>Bacillota</taxon>
        <taxon>Bacilli</taxon>
        <taxon>Lactobacillales</taxon>
        <taxon>Lactobacillaceae</taxon>
        <taxon>Fructobacillus</taxon>
    </lineage>
</organism>
<protein>
    <submittedName>
        <fullName evidence="2">Uncharacterized protein</fullName>
    </submittedName>
</protein>
<keyword evidence="1" id="KW-0812">Transmembrane</keyword>
<dbReference type="AlphaFoldDB" id="A0A1I1HKN3"/>
<accession>A0A1I1HKN3</accession>
<dbReference type="STRING" id="283737.SAMN05660453_0038"/>
<dbReference type="Proteomes" id="UP000199376">
    <property type="component" value="Unassembled WGS sequence"/>
</dbReference>
<proteinExistence type="predicted"/>